<reference evidence="2" key="1">
    <citation type="submission" date="2022-10" db="EMBL/GenBank/DDBJ databases">
        <title>Tapping the CABI collections for fungal endophytes: first genome assemblies for Collariella, Neodidymelliopsis, Ascochyta clinopodiicola, Didymella pomorum, Didymosphaeria variabile, Neocosmospora piperis and Neocucurbitaria cava.</title>
        <authorList>
            <person name="Hill R."/>
        </authorList>
    </citation>
    <scope>NUCLEOTIDE SEQUENCE</scope>
    <source>
        <strain evidence="2">IMI 356815</strain>
    </source>
</reference>
<name>A0A9W9C503_9PLEO</name>
<feature type="compositionally biased region" description="Basic residues" evidence="1">
    <location>
        <begin position="437"/>
        <end position="447"/>
    </location>
</feature>
<dbReference type="EMBL" id="JAPEUX010000010">
    <property type="protein sequence ID" value="KAJ4344684.1"/>
    <property type="molecule type" value="Genomic_DNA"/>
</dbReference>
<feature type="region of interest" description="Disordered" evidence="1">
    <location>
        <begin position="302"/>
        <end position="358"/>
    </location>
</feature>
<sequence>MDTDMYDEYGLERSYDDSEEDYDSCDAFDEDHYTYLALCMTETDEGGSEGNSSADTDLDQNLSWVAKKAYHLLINDSSASILSRAMFPDFESIYNKILQTELRLSPGLVEALQAESPPSHSQILSFHLDDFDGRNEFCVYMQVFQRDEEYILTIYCGSSTHIRGGSKRLLQYDSFLEDGTYASSMPKLIPQLAKDGWKRSAALVIAAIPIPDSNHDISYSKGLILLLETLFTTAFWFHCANTNGSITTFSLWDRSETLKIWKGACTGGSALKEAVEGRIGNPLTESYSPSLLAEMKEMRAKRARYRKAQKKANETPEETKARLEKDQIRKRNQREEVQMKETAEEKKERKAKHAAQFLHSKTILAASLTPEEIAERKKKKNESDRIGMAKKVASENTEQREKRLAMKRKSEAKGRARRKATETPEEKAERNRQERVRHAKRVAKKNAKSAAPPTNSA</sequence>
<comment type="caution">
    <text evidence="2">The sequence shown here is derived from an EMBL/GenBank/DDBJ whole genome shotgun (WGS) entry which is preliminary data.</text>
</comment>
<dbReference type="GeneID" id="80915958"/>
<dbReference type="RefSeq" id="XP_056065136.1">
    <property type="nucleotide sequence ID" value="XM_056221149.1"/>
</dbReference>
<evidence type="ECO:0000313" key="3">
    <source>
        <dbReference type="Proteomes" id="UP001140513"/>
    </source>
</evidence>
<feature type="compositionally biased region" description="Basic and acidic residues" evidence="1">
    <location>
        <begin position="397"/>
        <end position="436"/>
    </location>
</feature>
<keyword evidence="3" id="KW-1185">Reference proteome</keyword>
<proteinExistence type="predicted"/>
<evidence type="ECO:0000313" key="2">
    <source>
        <dbReference type="EMBL" id="KAJ4344684.1"/>
    </source>
</evidence>
<feature type="region of interest" description="Disordered" evidence="1">
    <location>
        <begin position="373"/>
        <end position="457"/>
    </location>
</feature>
<accession>A0A9W9C503</accession>
<organism evidence="2 3">
    <name type="scientific">Didymosphaeria variabile</name>
    <dbReference type="NCBI Taxonomy" id="1932322"/>
    <lineage>
        <taxon>Eukaryota</taxon>
        <taxon>Fungi</taxon>
        <taxon>Dikarya</taxon>
        <taxon>Ascomycota</taxon>
        <taxon>Pezizomycotina</taxon>
        <taxon>Dothideomycetes</taxon>
        <taxon>Pleosporomycetidae</taxon>
        <taxon>Pleosporales</taxon>
        <taxon>Massarineae</taxon>
        <taxon>Didymosphaeriaceae</taxon>
        <taxon>Didymosphaeria</taxon>
    </lineage>
</organism>
<evidence type="ECO:0000256" key="1">
    <source>
        <dbReference type="SAM" id="MobiDB-lite"/>
    </source>
</evidence>
<feature type="compositionally biased region" description="Basic and acidic residues" evidence="1">
    <location>
        <begin position="311"/>
        <end position="348"/>
    </location>
</feature>
<dbReference type="AlphaFoldDB" id="A0A9W9C503"/>
<feature type="region of interest" description="Disordered" evidence="1">
    <location>
        <begin position="1"/>
        <end position="21"/>
    </location>
</feature>
<dbReference type="Proteomes" id="UP001140513">
    <property type="component" value="Unassembled WGS sequence"/>
</dbReference>
<protein>
    <submittedName>
        <fullName evidence="2">Uncharacterized protein</fullName>
    </submittedName>
</protein>
<gene>
    <name evidence="2" type="ORF">N0V89_012428</name>
</gene>